<dbReference type="Proteomes" id="UP000298663">
    <property type="component" value="Unassembled WGS sequence"/>
</dbReference>
<evidence type="ECO:0000313" key="2">
    <source>
        <dbReference type="Proteomes" id="UP000298663"/>
    </source>
</evidence>
<dbReference type="EMBL" id="AZBU02000002">
    <property type="protein sequence ID" value="TKR96452.1"/>
    <property type="molecule type" value="Genomic_DNA"/>
</dbReference>
<name>A0A4U5PIG5_STECR</name>
<accession>A0A4U5PIG5</accession>
<evidence type="ECO:0000313" key="1">
    <source>
        <dbReference type="EMBL" id="TKR96452.1"/>
    </source>
</evidence>
<protein>
    <submittedName>
        <fullName evidence="1">Uncharacterized protein</fullName>
    </submittedName>
</protein>
<reference evidence="1 2" key="1">
    <citation type="journal article" date="2015" name="Genome Biol.">
        <title>Comparative genomics of Steinernema reveals deeply conserved gene regulatory networks.</title>
        <authorList>
            <person name="Dillman A.R."/>
            <person name="Macchietto M."/>
            <person name="Porter C.F."/>
            <person name="Rogers A."/>
            <person name="Williams B."/>
            <person name="Antoshechkin I."/>
            <person name="Lee M.M."/>
            <person name="Goodwin Z."/>
            <person name="Lu X."/>
            <person name="Lewis E.E."/>
            <person name="Goodrich-Blair H."/>
            <person name="Stock S.P."/>
            <person name="Adams B.J."/>
            <person name="Sternberg P.W."/>
            <person name="Mortazavi A."/>
        </authorList>
    </citation>
    <scope>NUCLEOTIDE SEQUENCE [LARGE SCALE GENOMIC DNA]</scope>
    <source>
        <strain evidence="1 2">ALL</strain>
    </source>
</reference>
<sequence>MRILNGSWYKVYQYKALRSSFQKKPKLANLPTDIISDFWELLAFHVRFEDQNLVDNLENLLQTWKHLYELSIDRSMILRFNYEDFQDGLAYRNLYAEDLRGRPPENDWTISYRLFTLSESQGLLFKEVSRGKKYDIPLKHYLGKTLNLQQATFVYINLNVYADGQKIGLQDFFVKQLAGPWLCDLTIRNIWNMDIDKELYAFCTSPKFSRLEDYRKRPLLATTAAKIAYMLRRKQLSNYNQNRRVHVDYENEEAEQFVAVMNLKMSEKIQRETDYMDADFHSRTKKFCQWSRVCFRADGSSFITLGLNKN</sequence>
<keyword evidence="2" id="KW-1185">Reference proteome</keyword>
<organism evidence="1 2">
    <name type="scientific">Steinernema carpocapsae</name>
    <name type="common">Entomopathogenic nematode</name>
    <dbReference type="NCBI Taxonomy" id="34508"/>
    <lineage>
        <taxon>Eukaryota</taxon>
        <taxon>Metazoa</taxon>
        <taxon>Ecdysozoa</taxon>
        <taxon>Nematoda</taxon>
        <taxon>Chromadorea</taxon>
        <taxon>Rhabditida</taxon>
        <taxon>Tylenchina</taxon>
        <taxon>Panagrolaimomorpha</taxon>
        <taxon>Strongyloidoidea</taxon>
        <taxon>Steinernematidae</taxon>
        <taxon>Steinernema</taxon>
    </lineage>
</organism>
<reference evidence="1 2" key="2">
    <citation type="journal article" date="2019" name="G3 (Bethesda)">
        <title>Hybrid Assembly of the Genome of the Entomopathogenic Nematode Steinernema carpocapsae Identifies the X-Chromosome.</title>
        <authorList>
            <person name="Serra L."/>
            <person name="Macchietto M."/>
            <person name="Macias-Munoz A."/>
            <person name="McGill C.J."/>
            <person name="Rodriguez I.M."/>
            <person name="Rodriguez B."/>
            <person name="Murad R."/>
            <person name="Mortazavi A."/>
        </authorList>
    </citation>
    <scope>NUCLEOTIDE SEQUENCE [LARGE SCALE GENOMIC DNA]</scope>
    <source>
        <strain evidence="1 2">ALL</strain>
    </source>
</reference>
<proteinExistence type="predicted"/>
<gene>
    <name evidence="1" type="ORF">L596_010467</name>
</gene>
<dbReference type="AlphaFoldDB" id="A0A4U5PIG5"/>
<comment type="caution">
    <text evidence="1">The sequence shown here is derived from an EMBL/GenBank/DDBJ whole genome shotgun (WGS) entry which is preliminary data.</text>
</comment>